<dbReference type="Proteomes" id="UP000218209">
    <property type="component" value="Unassembled WGS sequence"/>
</dbReference>
<name>A0A1X6NIB1_PORUM</name>
<accession>A0A1X6NIB1</accession>
<dbReference type="AlphaFoldDB" id="A0A1X6NIB1"/>
<feature type="region of interest" description="Disordered" evidence="1">
    <location>
        <begin position="1"/>
        <end position="113"/>
    </location>
</feature>
<sequence length="195" mass="21191">MALVPPRRWWGRSRRRPSPPAATGRRSLASPRRSAGAARGALSVGAPRRTPSDPRPPPPPRVALPRLVPPRPAAKRTCSTVGARGRAARPHRTRPPSKTRTRGDADAAARRRTEHRGVMAGAVRRAADGRRWLRRPWSYARCAGAWADARRHGRVHRGAAAQPWRLAGGAPTRFGRWAPARGEDAKVCPKSGASV</sequence>
<evidence type="ECO:0000256" key="1">
    <source>
        <dbReference type="SAM" id="MobiDB-lite"/>
    </source>
</evidence>
<reference evidence="2 3" key="1">
    <citation type="submission" date="2017-03" db="EMBL/GenBank/DDBJ databases">
        <title>WGS assembly of Porphyra umbilicalis.</title>
        <authorList>
            <person name="Brawley S.H."/>
            <person name="Blouin N.A."/>
            <person name="Ficko-Blean E."/>
            <person name="Wheeler G.L."/>
            <person name="Lohr M."/>
            <person name="Goodson H.V."/>
            <person name="Jenkins J.W."/>
            <person name="Blaby-Haas C.E."/>
            <person name="Helliwell K.E."/>
            <person name="Chan C."/>
            <person name="Marriage T."/>
            <person name="Bhattacharya D."/>
            <person name="Klein A.S."/>
            <person name="Badis Y."/>
            <person name="Brodie J."/>
            <person name="Cao Y."/>
            <person name="Collen J."/>
            <person name="Dittami S.M."/>
            <person name="Gachon C.M."/>
            <person name="Green B.R."/>
            <person name="Karpowicz S."/>
            <person name="Kim J.W."/>
            <person name="Kudahl U."/>
            <person name="Lin S."/>
            <person name="Michel G."/>
            <person name="Mittag M."/>
            <person name="Olson B.J."/>
            <person name="Pangilinan J."/>
            <person name="Peng Y."/>
            <person name="Qiu H."/>
            <person name="Shu S."/>
            <person name="Singer J.T."/>
            <person name="Smith A.G."/>
            <person name="Sprecher B.N."/>
            <person name="Wagner V."/>
            <person name="Wang W."/>
            <person name="Wang Z.-Y."/>
            <person name="Yan J."/>
            <person name="Yarish C."/>
            <person name="Zoeuner-Riek S."/>
            <person name="Zhuang Y."/>
            <person name="Zou Y."/>
            <person name="Lindquist E.A."/>
            <person name="Grimwood J."/>
            <person name="Barry K."/>
            <person name="Rokhsar D.S."/>
            <person name="Schmutz J."/>
            <person name="Stiller J.W."/>
            <person name="Grossman A.R."/>
            <person name="Prochnik S.E."/>
        </authorList>
    </citation>
    <scope>NUCLEOTIDE SEQUENCE [LARGE SCALE GENOMIC DNA]</scope>
    <source>
        <strain evidence="2">4086291</strain>
    </source>
</reference>
<proteinExistence type="predicted"/>
<feature type="compositionally biased region" description="Basic residues" evidence="1">
    <location>
        <begin position="86"/>
        <end position="100"/>
    </location>
</feature>
<evidence type="ECO:0000313" key="2">
    <source>
        <dbReference type="EMBL" id="OSX68292.1"/>
    </source>
</evidence>
<keyword evidence="3" id="KW-1185">Reference proteome</keyword>
<feature type="compositionally biased region" description="Basic and acidic residues" evidence="1">
    <location>
        <begin position="101"/>
        <end position="113"/>
    </location>
</feature>
<evidence type="ECO:0000313" key="3">
    <source>
        <dbReference type="Proteomes" id="UP000218209"/>
    </source>
</evidence>
<protein>
    <submittedName>
        <fullName evidence="2">Uncharacterized protein</fullName>
    </submittedName>
</protein>
<organism evidence="2 3">
    <name type="scientific">Porphyra umbilicalis</name>
    <name type="common">Purple laver</name>
    <name type="synonym">Red alga</name>
    <dbReference type="NCBI Taxonomy" id="2786"/>
    <lineage>
        <taxon>Eukaryota</taxon>
        <taxon>Rhodophyta</taxon>
        <taxon>Bangiophyceae</taxon>
        <taxon>Bangiales</taxon>
        <taxon>Bangiaceae</taxon>
        <taxon>Porphyra</taxon>
    </lineage>
</organism>
<feature type="compositionally biased region" description="Low complexity" evidence="1">
    <location>
        <begin position="21"/>
        <end position="49"/>
    </location>
</feature>
<gene>
    <name evidence="2" type="ORF">BU14_3067s0001</name>
</gene>
<dbReference type="EMBL" id="KV920776">
    <property type="protein sequence ID" value="OSX68292.1"/>
    <property type="molecule type" value="Genomic_DNA"/>
</dbReference>
<feature type="compositionally biased region" description="Pro residues" evidence="1">
    <location>
        <begin position="53"/>
        <end position="72"/>
    </location>
</feature>